<comment type="caution">
    <text evidence="3">The sequence shown here is derived from an EMBL/GenBank/DDBJ whole genome shotgun (WGS) entry which is preliminary data.</text>
</comment>
<dbReference type="EMBL" id="PVBR01000072">
    <property type="protein sequence ID" value="PRD40373.1"/>
    <property type="molecule type" value="Genomic_DNA"/>
</dbReference>
<dbReference type="Proteomes" id="UP000239434">
    <property type="component" value="Unassembled WGS sequence"/>
</dbReference>
<protein>
    <recommendedName>
        <fullName evidence="2">AraC-type arabinose-binding/dimerisation domain-containing protein</fullName>
    </recommendedName>
</protein>
<evidence type="ECO:0000313" key="4">
    <source>
        <dbReference type="Proteomes" id="UP000239434"/>
    </source>
</evidence>
<organism evidence="3 4">
    <name type="scientific">Phyllobacterium phragmitis</name>
    <dbReference type="NCBI Taxonomy" id="2670329"/>
    <lineage>
        <taxon>Bacteria</taxon>
        <taxon>Pseudomonadati</taxon>
        <taxon>Pseudomonadota</taxon>
        <taxon>Alphaproteobacteria</taxon>
        <taxon>Hyphomicrobiales</taxon>
        <taxon>Phyllobacteriaceae</taxon>
        <taxon>Phyllobacterium</taxon>
    </lineage>
</organism>
<sequence>MNLQSATKREEAPIPSQRFSTESFRRHEQFEAWCAFSKGMSNLEAATPSSAGFLASSEIYQLGSIFLTNYALPSLKLDYDKDAIRQSRLDHWCLGVVTRGSVAVDSRRKGFEAKAGDLTLYSYATPFSGKLDVAEYSSLFFSRDDFWDIADELDRASQLLVMGPMSHIIADFLLSVKDRAHMLTVTDAAAVSEAFGALVRA</sequence>
<evidence type="ECO:0000313" key="3">
    <source>
        <dbReference type="EMBL" id="PRD40373.1"/>
    </source>
</evidence>
<name>A0A2S9IIL5_9HYPH</name>
<dbReference type="AlphaFoldDB" id="A0A2S9IIL5"/>
<dbReference type="GO" id="GO:0006355">
    <property type="term" value="P:regulation of DNA-templated transcription"/>
    <property type="evidence" value="ECO:0007669"/>
    <property type="project" value="InterPro"/>
</dbReference>
<accession>A0A2S9IIL5</accession>
<feature type="non-terminal residue" evidence="3">
    <location>
        <position position="201"/>
    </location>
</feature>
<dbReference type="GO" id="GO:0003677">
    <property type="term" value="F:DNA binding"/>
    <property type="evidence" value="ECO:0007669"/>
    <property type="project" value="UniProtKB-KW"/>
</dbReference>
<evidence type="ECO:0000256" key="1">
    <source>
        <dbReference type="ARBA" id="ARBA00023125"/>
    </source>
</evidence>
<feature type="domain" description="AraC-type arabinose-binding/dimerisation" evidence="2">
    <location>
        <begin position="78"/>
        <end position="153"/>
    </location>
</feature>
<evidence type="ECO:0000259" key="2">
    <source>
        <dbReference type="Pfam" id="PF02311"/>
    </source>
</evidence>
<keyword evidence="1" id="KW-0238">DNA-binding</keyword>
<gene>
    <name evidence="3" type="ORF">C5748_27370</name>
</gene>
<reference evidence="3 4" key="1">
    <citation type="submission" date="2018-02" db="EMBL/GenBank/DDBJ databases">
        <title>The draft genome of Phyllobacterium sp. 1N-3.</title>
        <authorList>
            <person name="Liu L."/>
            <person name="Li L."/>
            <person name="Zhang X."/>
            <person name="Wang T."/>
            <person name="Liang L."/>
        </authorList>
    </citation>
    <scope>NUCLEOTIDE SEQUENCE [LARGE SCALE GENOMIC DNA]</scope>
    <source>
        <strain evidence="3 4">1N-3</strain>
    </source>
</reference>
<keyword evidence="4" id="KW-1185">Reference proteome</keyword>
<proteinExistence type="predicted"/>
<dbReference type="Pfam" id="PF02311">
    <property type="entry name" value="AraC_binding"/>
    <property type="match status" value="1"/>
</dbReference>
<dbReference type="InterPro" id="IPR003313">
    <property type="entry name" value="AraC-bd"/>
</dbReference>
<dbReference type="RefSeq" id="WP_146119653.1">
    <property type="nucleotide sequence ID" value="NZ_PVBR01000072.1"/>
</dbReference>